<dbReference type="OrthoDB" id="6433at2157"/>
<dbReference type="EMBL" id="AM114193">
    <property type="protein sequence ID" value="CAJ36201.1"/>
    <property type="molecule type" value="Genomic_DNA"/>
</dbReference>
<sequence>MKTEIRPGIYWVGAIDWDLRDFHGYTTPKGSTYNAYLIVDEKVALVDTVKEPFKDELLARISEIVDPEKIDYLIVNHLERDHFGSFAGVMEVAKNAQVYSGTMGRKGIVDVYGERWPVTAVKTGSTLSLGKKTLRFIETPMMHWPDSMMTYVEEDKVLLSSDAFGQHVASSERFDRDASFDPVAEAKTYYANILMPFSHLIQSLLSKVPELNLQPEIIAPDHGVIWTDPGKIIEAYGRWSRFEARPRVVIAYDTMWGSTEKMAHLLAEGVMDEGGVEVKFFNIRKSTNSEIISEIQDAKAVLLGSATLNNGIFPPVGGFLYYLKGLRPQNKIAMGFGSFGWMGGAVKEITARLKETDMEVLDGLEIRYPATKAQVEQCRETGRMIARKVKGGQ</sequence>
<organism evidence="2 3">
    <name type="scientific">Methanocella arvoryzae (strain DSM 22066 / NBRC 105507 / MRE50)</name>
    <dbReference type="NCBI Taxonomy" id="351160"/>
    <lineage>
        <taxon>Archaea</taxon>
        <taxon>Methanobacteriati</taxon>
        <taxon>Methanobacteriota</taxon>
        <taxon>Stenosarchaea group</taxon>
        <taxon>Methanomicrobia</taxon>
        <taxon>Methanocellales</taxon>
        <taxon>Methanocellaceae</taxon>
        <taxon>Methanocella</taxon>
    </lineage>
</organism>
<dbReference type="EC" id="1.-.-.-" evidence="2"/>
<reference evidence="2 3" key="1">
    <citation type="journal article" date="2006" name="Science">
        <title>Genome of rice cluster I archaea -- the key methane producers in the rice rhizosphere.</title>
        <authorList>
            <person name="Erkel C."/>
            <person name="Kube M."/>
            <person name="Reinhardt R."/>
            <person name="Liesack W."/>
        </authorList>
    </citation>
    <scope>NUCLEOTIDE SEQUENCE [LARGE SCALE GENOMIC DNA]</scope>
    <source>
        <strain evidence="3">DSM 22066 / NBRC 105507 / MRE50</strain>
    </source>
</reference>
<dbReference type="SUPFAM" id="SSF52218">
    <property type="entry name" value="Flavoproteins"/>
    <property type="match status" value="1"/>
</dbReference>
<dbReference type="PANTHER" id="PTHR43717:SF1">
    <property type="entry name" value="ANAEROBIC NITRIC OXIDE REDUCTASE FLAVORUBREDOXIN"/>
    <property type="match status" value="1"/>
</dbReference>
<dbReference type="PROSITE" id="PS50902">
    <property type="entry name" value="FLAVODOXIN_LIKE"/>
    <property type="match status" value="1"/>
</dbReference>
<dbReference type="CDD" id="cd07709">
    <property type="entry name" value="flavodiiron_proteins_MBL-fold"/>
    <property type="match status" value="1"/>
</dbReference>
<dbReference type="GO" id="GO:0016491">
    <property type="term" value="F:oxidoreductase activity"/>
    <property type="evidence" value="ECO:0007669"/>
    <property type="project" value="UniProtKB-KW"/>
</dbReference>
<dbReference type="InterPro" id="IPR036866">
    <property type="entry name" value="RibonucZ/Hydroxyglut_hydro"/>
</dbReference>
<dbReference type="Pfam" id="PF19583">
    <property type="entry name" value="ODP"/>
    <property type="match status" value="1"/>
</dbReference>
<dbReference type="InterPro" id="IPR001279">
    <property type="entry name" value="Metallo-B-lactamas"/>
</dbReference>
<protein>
    <submittedName>
        <fullName evidence="2">F420H2 oxidase</fullName>
        <ecNumber evidence="2">1.-.-.-</ecNumber>
    </submittedName>
</protein>
<dbReference type="eggNOG" id="arCOG00509">
    <property type="taxonomic scope" value="Archaea"/>
</dbReference>
<dbReference type="InterPro" id="IPR029039">
    <property type="entry name" value="Flavoprotein-like_sf"/>
</dbReference>
<dbReference type="Pfam" id="PF00258">
    <property type="entry name" value="Flavodoxin_1"/>
    <property type="match status" value="1"/>
</dbReference>
<dbReference type="GO" id="GO:0046872">
    <property type="term" value="F:metal ion binding"/>
    <property type="evidence" value="ECO:0007669"/>
    <property type="project" value="InterPro"/>
</dbReference>
<accession>Q0W5Z2</accession>
<dbReference type="GO" id="GO:0010181">
    <property type="term" value="F:FMN binding"/>
    <property type="evidence" value="ECO:0007669"/>
    <property type="project" value="InterPro"/>
</dbReference>
<dbReference type="InterPro" id="IPR008254">
    <property type="entry name" value="Flavodoxin/NO_synth"/>
</dbReference>
<dbReference type="InterPro" id="IPR016440">
    <property type="entry name" value="Rubredoxin-O_OxRdtase"/>
</dbReference>
<keyword evidence="2" id="KW-0560">Oxidoreductase</keyword>
<feature type="domain" description="Flavodoxin-like" evidence="1">
    <location>
        <begin position="248"/>
        <end position="386"/>
    </location>
</feature>
<dbReference type="SUPFAM" id="SSF56281">
    <property type="entry name" value="Metallo-hydrolase/oxidoreductase"/>
    <property type="match status" value="1"/>
</dbReference>
<dbReference type="STRING" id="351160.RCIX835"/>
<dbReference type="RefSeq" id="WP_012036315.1">
    <property type="nucleotide sequence ID" value="NC_009464.1"/>
</dbReference>
<dbReference type="InterPro" id="IPR045761">
    <property type="entry name" value="ODP_dom"/>
</dbReference>
<dbReference type="Proteomes" id="UP000000663">
    <property type="component" value="Chromosome"/>
</dbReference>
<dbReference type="PATRIC" id="fig|351160.9.peg.2043"/>
<gene>
    <name evidence="2" type="primary">fprA-1</name>
    <name evidence="2" type="ORF">RCIX835</name>
</gene>
<dbReference type="SMART" id="SM00849">
    <property type="entry name" value="Lactamase_B"/>
    <property type="match status" value="1"/>
</dbReference>
<dbReference type="Gene3D" id="3.60.15.10">
    <property type="entry name" value="Ribonuclease Z/Hydroxyacylglutathione hydrolase-like"/>
    <property type="match status" value="1"/>
</dbReference>
<evidence type="ECO:0000313" key="3">
    <source>
        <dbReference type="Proteomes" id="UP000000663"/>
    </source>
</evidence>
<evidence type="ECO:0000313" key="2">
    <source>
        <dbReference type="EMBL" id="CAJ36201.1"/>
    </source>
</evidence>
<dbReference type="Gene3D" id="3.40.50.360">
    <property type="match status" value="1"/>
</dbReference>
<proteinExistence type="predicted"/>
<keyword evidence="3" id="KW-1185">Reference proteome</keyword>
<name>Q0W5Z2_METAR</name>
<dbReference type="KEGG" id="rci:RCIX835"/>
<dbReference type="GO" id="GO:0009055">
    <property type="term" value="F:electron transfer activity"/>
    <property type="evidence" value="ECO:0007669"/>
    <property type="project" value="InterPro"/>
</dbReference>
<evidence type="ECO:0000259" key="1">
    <source>
        <dbReference type="PROSITE" id="PS50902"/>
    </source>
</evidence>
<dbReference type="PANTHER" id="PTHR43717">
    <property type="entry name" value="ANAEROBIC NITRIC OXIDE REDUCTASE FLAVORUBREDOXIN"/>
    <property type="match status" value="1"/>
</dbReference>
<dbReference type="GeneID" id="5143839"/>
<dbReference type="PIRSF" id="PIRSF005243">
    <property type="entry name" value="ROO"/>
    <property type="match status" value="1"/>
</dbReference>
<dbReference type="AlphaFoldDB" id="Q0W5Z2"/>